<evidence type="ECO:0000313" key="13">
    <source>
        <dbReference type="Proteomes" id="UP000813385"/>
    </source>
</evidence>
<dbReference type="PANTHER" id="PTHR11552:SF201">
    <property type="entry name" value="GLUCOSE-METHANOL-CHOLINE OXIDOREDUCTASE N-TERMINAL DOMAIN-CONTAINING PROTEIN"/>
    <property type="match status" value="1"/>
</dbReference>
<feature type="domain" description="Glucose-methanol-choline oxidoreductase N-terminal" evidence="11">
    <location>
        <begin position="293"/>
        <end position="307"/>
    </location>
</feature>
<feature type="binding site" evidence="7">
    <location>
        <position position="104"/>
    </location>
    <ligand>
        <name>FAD</name>
        <dbReference type="ChEBI" id="CHEBI:57692"/>
    </ligand>
</feature>
<evidence type="ECO:0000256" key="8">
    <source>
        <dbReference type="RuleBase" id="RU003968"/>
    </source>
</evidence>
<feature type="signal peptide" evidence="9">
    <location>
        <begin position="1"/>
        <end position="17"/>
    </location>
</feature>
<dbReference type="GO" id="GO:0050660">
    <property type="term" value="F:flavin adenine dinucleotide binding"/>
    <property type="evidence" value="ECO:0007669"/>
    <property type="project" value="InterPro"/>
</dbReference>
<dbReference type="EMBL" id="JAGPXD010000002">
    <property type="protein sequence ID" value="KAH7368456.1"/>
    <property type="molecule type" value="Genomic_DNA"/>
</dbReference>
<dbReference type="PANTHER" id="PTHR11552">
    <property type="entry name" value="GLUCOSE-METHANOL-CHOLINE GMC OXIDOREDUCTASE"/>
    <property type="match status" value="1"/>
</dbReference>
<name>A0A8K0TMT5_9PEZI</name>
<dbReference type="PROSITE" id="PS00623">
    <property type="entry name" value="GMC_OXRED_1"/>
    <property type="match status" value="1"/>
</dbReference>
<evidence type="ECO:0000256" key="1">
    <source>
        <dbReference type="ARBA" id="ARBA00001974"/>
    </source>
</evidence>
<evidence type="ECO:0000256" key="5">
    <source>
        <dbReference type="ARBA" id="ARBA00023002"/>
    </source>
</evidence>
<comment type="cofactor">
    <cofactor evidence="1 7">
        <name>FAD</name>
        <dbReference type="ChEBI" id="CHEBI:57692"/>
    </cofactor>
</comment>
<comment type="caution">
    <text evidence="12">The sequence shown here is derived from an EMBL/GenBank/DDBJ whole genome shotgun (WGS) entry which is preliminary data.</text>
</comment>
<dbReference type="Pfam" id="PF05199">
    <property type="entry name" value="GMC_oxred_C"/>
    <property type="match status" value="1"/>
</dbReference>
<feature type="chain" id="PRO_5035435995" evidence="9">
    <location>
        <begin position="18"/>
        <end position="582"/>
    </location>
</feature>
<feature type="domain" description="Glucose-methanol-choline oxidoreductase N-terminal" evidence="10">
    <location>
        <begin position="98"/>
        <end position="121"/>
    </location>
</feature>
<dbReference type="OrthoDB" id="269227at2759"/>
<reference evidence="12" key="1">
    <citation type="journal article" date="2021" name="Nat. Commun.">
        <title>Genetic determinants of endophytism in the Arabidopsis root mycobiome.</title>
        <authorList>
            <person name="Mesny F."/>
            <person name="Miyauchi S."/>
            <person name="Thiergart T."/>
            <person name="Pickel B."/>
            <person name="Atanasova L."/>
            <person name="Karlsson M."/>
            <person name="Huettel B."/>
            <person name="Barry K.W."/>
            <person name="Haridas S."/>
            <person name="Chen C."/>
            <person name="Bauer D."/>
            <person name="Andreopoulos W."/>
            <person name="Pangilinan J."/>
            <person name="LaButti K."/>
            <person name="Riley R."/>
            <person name="Lipzen A."/>
            <person name="Clum A."/>
            <person name="Drula E."/>
            <person name="Henrissat B."/>
            <person name="Kohler A."/>
            <person name="Grigoriev I.V."/>
            <person name="Martin F.M."/>
            <person name="Hacquard S."/>
        </authorList>
    </citation>
    <scope>NUCLEOTIDE SEQUENCE</scope>
    <source>
        <strain evidence="12">MPI-CAGE-AT-0016</strain>
    </source>
</reference>
<evidence type="ECO:0000256" key="4">
    <source>
        <dbReference type="ARBA" id="ARBA00022827"/>
    </source>
</evidence>
<dbReference type="Gene3D" id="3.30.560.10">
    <property type="entry name" value="Glucose Oxidase, domain 3"/>
    <property type="match status" value="1"/>
</dbReference>
<keyword evidence="5" id="KW-0560">Oxidoreductase</keyword>
<dbReference type="InterPro" id="IPR027424">
    <property type="entry name" value="Glucose_Oxidase_domain_2"/>
</dbReference>
<dbReference type="Pfam" id="PF00732">
    <property type="entry name" value="GMC_oxred_N"/>
    <property type="match status" value="1"/>
</dbReference>
<dbReference type="SUPFAM" id="SSF54373">
    <property type="entry name" value="FAD-linked reductases, C-terminal domain"/>
    <property type="match status" value="1"/>
</dbReference>
<evidence type="ECO:0000313" key="12">
    <source>
        <dbReference type="EMBL" id="KAH7368456.1"/>
    </source>
</evidence>
<gene>
    <name evidence="12" type="ORF">B0T11DRAFT_316622</name>
</gene>
<comment type="similarity">
    <text evidence="2 8">Belongs to the GMC oxidoreductase family.</text>
</comment>
<dbReference type="GO" id="GO:0016614">
    <property type="term" value="F:oxidoreductase activity, acting on CH-OH group of donors"/>
    <property type="evidence" value="ECO:0007669"/>
    <property type="project" value="InterPro"/>
</dbReference>
<dbReference type="PIRSF" id="PIRSF000137">
    <property type="entry name" value="Alcohol_oxidase"/>
    <property type="match status" value="1"/>
</dbReference>
<dbReference type="Proteomes" id="UP000813385">
    <property type="component" value="Unassembled WGS sequence"/>
</dbReference>
<sequence>MALHALLWLAGAGAVLASSSFDYVIVGAGTSGLVIANRLTEDPSVTVAVIEAGGDERDNPLVYDADAFGAALGSSVSWNYTTTPQAGANNRSMPFNYGRAWGGTSAINAMTYIRASKEEIDAWEELGNTGWNWDALLPYYIKSEKYVAPTPDQVDAGATYEIEHHGLEGPVRVGYTAALVNTSTAPLIIDTWEGLSVPLNPDLNSGDNRGIAMGPQTRDPATNRRWDSATAYLHPVEDRPNLKIFQGTAERLTWAKGAASKCAGLVAEGVRYLTPDDEVVEVKARKEVIVSAGSYRTPGLLEKSGVGSPRILASHGIETKINLPGVGENLVDPPNVFLATYADLEGLNNAFHVYLTVDQLFGSEVDAIAESMSAKIPAWARATAAESGGQTVDAAAVERVMRVQHDLLFDKKVPVVEVIVVTPPGAGGLGTQYWPSFPFSRGSIHLGERDDNPLIDPRLYFVDSDMDVMVAAGRALAKFFVSPPLSSVASAIALPPLGPEATDEDWAAFFRQEASQTAHPFGTASMMSRELGGVVDPELRVYGTANVRVVDSSVFPLQISGHPTATLYAVAERAADIIRGVI</sequence>
<feature type="active site" description="Proton donor" evidence="6">
    <location>
        <position position="519"/>
    </location>
</feature>
<dbReference type="SUPFAM" id="SSF51905">
    <property type="entry name" value="FAD/NAD(P)-binding domain"/>
    <property type="match status" value="1"/>
</dbReference>
<dbReference type="AlphaFoldDB" id="A0A8K0TMT5"/>
<evidence type="ECO:0000259" key="11">
    <source>
        <dbReference type="PROSITE" id="PS00624"/>
    </source>
</evidence>
<dbReference type="InterPro" id="IPR036188">
    <property type="entry name" value="FAD/NAD-bd_sf"/>
</dbReference>
<dbReference type="InterPro" id="IPR012132">
    <property type="entry name" value="GMC_OxRdtase"/>
</dbReference>
<dbReference type="Gene3D" id="3.50.50.60">
    <property type="entry name" value="FAD/NAD(P)-binding domain"/>
    <property type="match status" value="1"/>
</dbReference>
<evidence type="ECO:0000256" key="7">
    <source>
        <dbReference type="PIRSR" id="PIRSR000137-2"/>
    </source>
</evidence>
<evidence type="ECO:0000256" key="6">
    <source>
        <dbReference type="PIRSR" id="PIRSR000137-1"/>
    </source>
</evidence>
<organism evidence="12 13">
    <name type="scientific">Plectosphaerella cucumerina</name>
    <dbReference type="NCBI Taxonomy" id="40658"/>
    <lineage>
        <taxon>Eukaryota</taxon>
        <taxon>Fungi</taxon>
        <taxon>Dikarya</taxon>
        <taxon>Ascomycota</taxon>
        <taxon>Pezizomycotina</taxon>
        <taxon>Sordariomycetes</taxon>
        <taxon>Hypocreomycetidae</taxon>
        <taxon>Glomerellales</taxon>
        <taxon>Plectosphaerellaceae</taxon>
        <taxon>Plectosphaerella</taxon>
    </lineage>
</organism>
<dbReference type="InterPro" id="IPR000172">
    <property type="entry name" value="GMC_OxRdtase_N"/>
</dbReference>
<dbReference type="PROSITE" id="PS00624">
    <property type="entry name" value="GMC_OXRED_2"/>
    <property type="match status" value="1"/>
</dbReference>
<evidence type="ECO:0000256" key="2">
    <source>
        <dbReference type="ARBA" id="ARBA00010790"/>
    </source>
</evidence>
<evidence type="ECO:0000256" key="9">
    <source>
        <dbReference type="SAM" id="SignalP"/>
    </source>
</evidence>
<accession>A0A8K0TMT5</accession>
<keyword evidence="9" id="KW-0732">Signal</keyword>
<keyword evidence="3 8" id="KW-0285">Flavoprotein</keyword>
<keyword evidence="4 7" id="KW-0274">FAD</keyword>
<proteinExistence type="inferred from homology"/>
<evidence type="ECO:0000256" key="3">
    <source>
        <dbReference type="ARBA" id="ARBA00022630"/>
    </source>
</evidence>
<evidence type="ECO:0000259" key="10">
    <source>
        <dbReference type="PROSITE" id="PS00623"/>
    </source>
</evidence>
<keyword evidence="13" id="KW-1185">Reference proteome</keyword>
<feature type="active site" description="Proton acceptor" evidence="6">
    <location>
        <position position="562"/>
    </location>
</feature>
<dbReference type="Gene3D" id="4.10.450.10">
    <property type="entry name" value="Glucose Oxidase, domain 2"/>
    <property type="match status" value="1"/>
</dbReference>
<feature type="binding site" evidence="7">
    <location>
        <begin position="30"/>
        <end position="31"/>
    </location>
    <ligand>
        <name>FAD</name>
        <dbReference type="ChEBI" id="CHEBI:57692"/>
    </ligand>
</feature>
<dbReference type="InterPro" id="IPR007867">
    <property type="entry name" value="GMC_OxRtase_C"/>
</dbReference>
<protein>
    <submittedName>
        <fullName evidence="12">Glucose oxidase</fullName>
    </submittedName>
</protein>